<name>A0A8X6TV39_NEPPI</name>
<evidence type="ECO:0000313" key="6">
    <source>
        <dbReference type="EMBL" id="GFT53344.1"/>
    </source>
</evidence>
<dbReference type="EMBL" id="BMAW01112591">
    <property type="protein sequence ID" value="GFT53344.1"/>
    <property type="molecule type" value="Genomic_DNA"/>
</dbReference>
<dbReference type="AlphaFoldDB" id="A0A8X6TV39"/>
<evidence type="ECO:0000256" key="2">
    <source>
        <dbReference type="ARBA" id="ARBA00022771"/>
    </source>
</evidence>
<keyword evidence="3" id="KW-0862">Zinc</keyword>
<comment type="caution">
    <text evidence="6">The sequence shown here is derived from an EMBL/GenBank/DDBJ whole genome shotgun (WGS) entry which is preliminary data.</text>
</comment>
<protein>
    <submittedName>
        <fullName evidence="6">Zinc finger MYND domain-containing protein 12</fullName>
    </submittedName>
</protein>
<dbReference type="InterPro" id="IPR053248">
    <property type="entry name" value="Zinc_finger_MYND_domain"/>
</dbReference>
<feature type="domain" description="MYND-type" evidence="5">
    <location>
        <begin position="19"/>
        <end position="56"/>
    </location>
</feature>
<dbReference type="OrthoDB" id="3174329at2759"/>
<keyword evidence="7" id="KW-1185">Reference proteome</keyword>
<dbReference type="Gene3D" id="6.10.140.2220">
    <property type="match status" value="1"/>
</dbReference>
<evidence type="ECO:0000256" key="3">
    <source>
        <dbReference type="ARBA" id="ARBA00022833"/>
    </source>
</evidence>
<dbReference type="PANTHER" id="PTHR46533:SF1">
    <property type="entry name" value="ZINC FINGER MYND DOMAIN-CONTAINING PROTEIN 12"/>
    <property type="match status" value="1"/>
</dbReference>
<evidence type="ECO:0000256" key="1">
    <source>
        <dbReference type="ARBA" id="ARBA00022723"/>
    </source>
</evidence>
<evidence type="ECO:0000256" key="4">
    <source>
        <dbReference type="PROSITE-ProRule" id="PRU00134"/>
    </source>
</evidence>
<dbReference type="SUPFAM" id="SSF144232">
    <property type="entry name" value="HIT/MYND zinc finger-like"/>
    <property type="match status" value="1"/>
</dbReference>
<reference evidence="6" key="1">
    <citation type="submission" date="2020-08" db="EMBL/GenBank/DDBJ databases">
        <title>Multicomponent nature underlies the extraordinary mechanical properties of spider dragline silk.</title>
        <authorList>
            <person name="Kono N."/>
            <person name="Nakamura H."/>
            <person name="Mori M."/>
            <person name="Yoshida Y."/>
            <person name="Ohtoshi R."/>
            <person name="Malay A.D."/>
            <person name="Moran D.A.P."/>
            <person name="Tomita M."/>
            <person name="Numata K."/>
            <person name="Arakawa K."/>
        </authorList>
    </citation>
    <scope>NUCLEOTIDE SEQUENCE</scope>
</reference>
<gene>
    <name evidence="6" type="primary">ZMYND12_0</name>
    <name evidence="6" type="ORF">NPIL_690851</name>
</gene>
<keyword evidence="1" id="KW-0479">Metal-binding</keyword>
<sequence>MSKRIFGLSVHKGISKVLCEICDKKATTKCETCRVTYYCCQDHKLIDAISFHKKVCQKLADIRCERPLPFTETDRINQAATIRQNKKEILKLAEAVARRWMVEGNPTNAYPAAMIAWNMAKDLRSEDSCEVIYPTCLVSEVFLYLGEFSAAQQFMVQASWLSQKYDVLPAAILSWLYRLRGIVLMAFENWKHAREAFAEYVYAIANEYGIEGIQLGIPYGYLGLSLLKFDNIDGAMASFHKMADKWLNFMLTQYEDKTMRRATETEMAADEKVQELEFQCMEANIVFQKVYDVVRKLGMNERTDLINFKILCFQVLSEIRNNNHKDAVVYKEEALATATRTKQNKCVPTKRIPLLIEVLGDDFLQRWERKHNRPRTIATKYLEMIKAINV</sequence>
<dbReference type="PROSITE" id="PS50865">
    <property type="entry name" value="ZF_MYND_2"/>
    <property type="match status" value="1"/>
</dbReference>
<dbReference type="SUPFAM" id="SSF48452">
    <property type="entry name" value="TPR-like"/>
    <property type="match status" value="1"/>
</dbReference>
<dbReference type="InterPro" id="IPR002893">
    <property type="entry name" value="Znf_MYND"/>
</dbReference>
<evidence type="ECO:0000259" key="5">
    <source>
        <dbReference type="PROSITE" id="PS50865"/>
    </source>
</evidence>
<proteinExistence type="predicted"/>
<evidence type="ECO:0000313" key="7">
    <source>
        <dbReference type="Proteomes" id="UP000887013"/>
    </source>
</evidence>
<keyword evidence="2 4" id="KW-0863">Zinc-finger</keyword>
<dbReference type="Pfam" id="PF01753">
    <property type="entry name" value="zf-MYND"/>
    <property type="match status" value="1"/>
</dbReference>
<dbReference type="GO" id="GO:0008270">
    <property type="term" value="F:zinc ion binding"/>
    <property type="evidence" value="ECO:0007669"/>
    <property type="project" value="UniProtKB-KW"/>
</dbReference>
<dbReference type="PANTHER" id="PTHR46533">
    <property type="entry name" value="ZINC FINGER MYND DOMAIN-CONTAINING PROTEIN 12"/>
    <property type="match status" value="1"/>
</dbReference>
<accession>A0A8X6TV39</accession>
<organism evidence="6 7">
    <name type="scientific">Nephila pilipes</name>
    <name type="common">Giant wood spider</name>
    <name type="synonym">Nephila maculata</name>
    <dbReference type="NCBI Taxonomy" id="299642"/>
    <lineage>
        <taxon>Eukaryota</taxon>
        <taxon>Metazoa</taxon>
        <taxon>Ecdysozoa</taxon>
        <taxon>Arthropoda</taxon>
        <taxon>Chelicerata</taxon>
        <taxon>Arachnida</taxon>
        <taxon>Araneae</taxon>
        <taxon>Araneomorphae</taxon>
        <taxon>Entelegynae</taxon>
        <taxon>Araneoidea</taxon>
        <taxon>Nephilidae</taxon>
        <taxon>Nephila</taxon>
    </lineage>
</organism>
<dbReference type="PROSITE" id="PS01360">
    <property type="entry name" value="ZF_MYND_1"/>
    <property type="match status" value="1"/>
</dbReference>
<dbReference type="InterPro" id="IPR011990">
    <property type="entry name" value="TPR-like_helical_dom_sf"/>
</dbReference>
<dbReference type="Proteomes" id="UP000887013">
    <property type="component" value="Unassembled WGS sequence"/>
</dbReference>